<dbReference type="KEGG" id="dli:dnl_32460"/>
<dbReference type="InterPro" id="IPR038561">
    <property type="entry name" value="SoxD_sf"/>
</dbReference>
<protein>
    <submittedName>
        <fullName evidence="1">Sarcosine oxidase, subunit delta</fullName>
    </submittedName>
</protein>
<dbReference type="EMBL" id="CP061799">
    <property type="protein sequence ID" value="QTA80929.1"/>
    <property type="molecule type" value="Genomic_DNA"/>
</dbReference>
<accession>A0A975B8I3</accession>
<dbReference type="GO" id="GO:0046653">
    <property type="term" value="P:tetrahydrofolate metabolic process"/>
    <property type="evidence" value="ECO:0007669"/>
    <property type="project" value="InterPro"/>
</dbReference>
<dbReference type="GO" id="GO:0008115">
    <property type="term" value="F:sarcosine oxidase activity"/>
    <property type="evidence" value="ECO:0007669"/>
    <property type="project" value="InterPro"/>
</dbReference>
<organism evidence="1 2">
    <name type="scientific">Desulfonema limicola</name>
    <dbReference type="NCBI Taxonomy" id="45656"/>
    <lineage>
        <taxon>Bacteria</taxon>
        <taxon>Pseudomonadati</taxon>
        <taxon>Thermodesulfobacteriota</taxon>
        <taxon>Desulfobacteria</taxon>
        <taxon>Desulfobacterales</taxon>
        <taxon>Desulfococcaceae</taxon>
        <taxon>Desulfonema</taxon>
    </lineage>
</organism>
<name>A0A975B8I3_9BACT</name>
<dbReference type="Pfam" id="PF04267">
    <property type="entry name" value="SoxD"/>
    <property type="match status" value="1"/>
</dbReference>
<evidence type="ECO:0000313" key="2">
    <source>
        <dbReference type="Proteomes" id="UP000663720"/>
    </source>
</evidence>
<dbReference type="AlphaFoldDB" id="A0A975B8I3"/>
<dbReference type="InterPro" id="IPR006279">
    <property type="entry name" value="SoxD"/>
</dbReference>
<dbReference type="Gene3D" id="3.30.2270.10">
    <property type="entry name" value="Folate-binding superfamily"/>
    <property type="match status" value="1"/>
</dbReference>
<sequence>MSLTITCPLCGNRNGYEFRFGGEDKGPRPGDTEMSDPKIWCDYVHMNECKAGIQKEWWCHKDGCGTWFCINRDTLKNNQRSREGDSEI</sequence>
<reference evidence="1" key="1">
    <citation type="journal article" date="2021" name="Microb. Physiol.">
        <title>Proteogenomic Insights into the Physiology of Marine, Sulfate-Reducing, Filamentous Desulfonema limicola and Desulfonema magnum.</title>
        <authorList>
            <person name="Schnaars V."/>
            <person name="Wohlbrand L."/>
            <person name="Scheve S."/>
            <person name="Hinrichs C."/>
            <person name="Reinhardt R."/>
            <person name="Rabus R."/>
        </authorList>
    </citation>
    <scope>NUCLEOTIDE SEQUENCE</scope>
    <source>
        <strain evidence="1">5ac10</strain>
    </source>
</reference>
<proteinExistence type="predicted"/>
<evidence type="ECO:0000313" key="1">
    <source>
        <dbReference type="EMBL" id="QTA80929.1"/>
    </source>
</evidence>
<gene>
    <name evidence="1" type="primary">soxD</name>
    <name evidence="1" type="ORF">dnl_32460</name>
</gene>
<dbReference type="RefSeq" id="WP_207687020.1">
    <property type="nucleotide sequence ID" value="NZ_CP061799.1"/>
</dbReference>
<keyword evidence="2" id="KW-1185">Reference proteome</keyword>
<dbReference type="Proteomes" id="UP000663720">
    <property type="component" value="Chromosome"/>
</dbReference>